<feature type="non-terminal residue" evidence="3">
    <location>
        <position position="1"/>
    </location>
</feature>
<feature type="domain" description="Reverse transcriptase" evidence="2">
    <location>
        <begin position="1"/>
        <end position="170"/>
    </location>
</feature>
<sequence length="193" mass="21718">PGTDDYRPIQDLQPVNQATITIHPVVPNLYALQGFIPAKATFFTCLNLKDAFFCIHMAPQSQSIFAFQWESPKNGDKGQLTWTRLLQGLKNSPTIFGIALASDLKAFPADQYGCVLFQYVDDLLLARRSQEDSMEGTQQLLTLLWETSYKASRKKAQICQEKINYLGFHLSQGQFQLSPERKQAVSLTLVPST</sequence>
<dbReference type="AlphaFoldDB" id="A0A485NME9"/>
<dbReference type="Proteomes" id="UP000386466">
    <property type="component" value="Unassembled WGS sequence"/>
</dbReference>
<dbReference type="InterPro" id="IPR043502">
    <property type="entry name" value="DNA/RNA_pol_sf"/>
</dbReference>
<protein>
    <submittedName>
        <fullName evidence="3">Pol polyprotein</fullName>
    </submittedName>
</protein>
<dbReference type="SUPFAM" id="SSF56672">
    <property type="entry name" value="DNA/RNA polymerases"/>
    <property type="match status" value="1"/>
</dbReference>
<reference evidence="3 4" key="1">
    <citation type="submission" date="2019-01" db="EMBL/GenBank/DDBJ databases">
        <authorList>
            <person name="Alioto T."/>
            <person name="Alioto T."/>
        </authorList>
    </citation>
    <scope>NUCLEOTIDE SEQUENCE [LARGE SCALE GENOMIC DNA]</scope>
</reference>
<evidence type="ECO:0000259" key="2">
    <source>
        <dbReference type="PROSITE" id="PS50878"/>
    </source>
</evidence>
<dbReference type="Pfam" id="PF00078">
    <property type="entry name" value="RVT_1"/>
    <property type="match status" value="1"/>
</dbReference>
<dbReference type="PROSITE" id="PS50878">
    <property type="entry name" value="RT_POL"/>
    <property type="match status" value="1"/>
</dbReference>
<name>A0A485NME9_LYNPA</name>
<keyword evidence="4" id="KW-1185">Reference proteome</keyword>
<gene>
    <name evidence="3" type="ORF">LYPA_23C007312</name>
</gene>
<dbReference type="PANTHER" id="PTHR33064:SF29">
    <property type="entry name" value="PEPTIDASE A2 DOMAIN-CONTAINING PROTEIN-RELATED"/>
    <property type="match status" value="1"/>
</dbReference>
<dbReference type="Gene3D" id="3.30.70.270">
    <property type="match status" value="1"/>
</dbReference>
<accession>A0A485NME9</accession>
<dbReference type="EMBL" id="CAAGRJ010018549">
    <property type="protein sequence ID" value="VFV33777.1"/>
    <property type="molecule type" value="Genomic_DNA"/>
</dbReference>
<evidence type="ECO:0000313" key="4">
    <source>
        <dbReference type="Proteomes" id="UP000386466"/>
    </source>
</evidence>
<dbReference type="PANTHER" id="PTHR33064">
    <property type="entry name" value="POL PROTEIN"/>
    <property type="match status" value="1"/>
</dbReference>
<dbReference type="Gene3D" id="3.10.10.10">
    <property type="entry name" value="HIV Type 1 Reverse Transcriptase, subunit A, domain 1"/>
    <property type="match status" value="1"/>
</dbReference>
<comment type="similarity">
    <text evidence="1">Belongs to the beta type-B retroviral polymerase family. HERV class-II K(HML-2) pol subfamily.</text>
</comment>
<organism evidence="3 4">
    <name type="scientific">Lynx pardinus</name>
    <name type="common">Iberian lynx</name>
    <name type="synonym">Felis pardina</name>
    <dbReference type="NCBI Taxonomy" id="191816"/>
    <lineage>
        <taxon>Eukaryota</taxon>
        <taxon>Metazoa</taxon>
        <taxon>Chordata</taxon>
        <taxon>Craniata</taxon>
        <taxon>Vertebrata</taxon>
        <taxon>Euteleostomi</taxon>
        <taxon>Mammalia</taxon>
        <taxon>Eutheria</taxon>
        <taxon>Laurasiatheria</taxon>
        <taxon>Carnivora</taxon>
        <taxon>Feliformia</taxon>
        <taxon>Felidae</taxon>
        <taxon>Felinae</taxon>
        <taxon>Lynx</taxon>
    </lineage>
</organism>
<evidence type="ECO:0000313" key="3">
    <source>
        <dbReference type="EMBL" id="VFV33777.1"/>
    </source>
</evidence>
<proteinExistence type="inferred from homology"/>
<evidence type="ECO:0000256" key="1">
    <source>
        <dbReference type="ARBA" id="ARBA00010879"/>
    </source>
</evidence>
<dbReference type="InterPro" id="IPR051320">
    <property type="entry name" value="Viral_Replic_Matur_Polypro"/>
</dbReference>
<dbReference type="InterPro" id="IPR043128">
    <property type="entry name" value="Rev_trsase/Diguanyl_cyclase"/>
</dbReference>
<dbReference type="InterPro" id="IPR000477">
    <property type="entry name" value="RT_dom"/>
</dbReference>